<sequence length="70" mass="8125">MKEITYCFKIQTGKDAEINPYHLAEEIQAYLDSHASYYNSVKDVYETPRVIGYNVKLDEFTPTGFPKLTE</sequence>
<name>A0A0C5AMV9_9CAUD</name>
<dbReference type="KEGG" id="vg:26516618"/>
<evidence type="ECO:0000313" key="2">
    <source>
        <dbReference type="Proteomes" id="UP000032135"/>
    </source>
</evidence>
<dbReference type="EMBL" id="KP211958">
    <property type="protein sequence ID" value="AJK27500.1"/>
    <property type="molecule type" value="Genomic_DNA"/>
</dbReference>
<proteinExistence type="predicted"/>
<accession>A0A0C5AMV9</accession>
<protein>
    <submittedName>
        <fullName evidence="1">Uncharacterized protein</fullName>
    </submittedName>
</protein>
<dbReference type="RefSeq" id="YP_009188148.1">
    <property type="nucleotide sequence ID" value="NC_028663.1"/>
</dbReference>
<organism evidence="1 2">
    <name type="scientific">Cyanophage P-TIM40</name>
    <dbReference type="NCBI Taxonomy" id="1589733"/>
    <lineage>
        <taxon>Viruses</taxon>
        <taxon>Duplodnaviria</taxon>
        <taxon>Heunggongvirae</taxon>
        <taxon>Uroviricota</taxon>
        <taxon>Caudoviricetes</taxon>
        <taxon>Pantevenvirales</taxon>
        <taxon>Kyanoviridae</taxon>
        <taxon>Libanvirus</taxon>
        <taxon>Libanvirus ptim40</taxon>
    </lineage>
</organism>
<dbReference type="Proteomes" id="UP000032135">
    <property type="component" value="Segment"/>
</dbReference>
<evidence type="ECO:0000313" key="1">
    <source>
        <dbReference type="EMBL" id="AJK27500.1"/>
    </source>
</evidence>
<keyword evidence="2" id="KW-1185">Reference proteome</keyword>
<reference evidence="1 2" key="1">
    <citation type="submission" date="2014-11" db="EMBL/GenBank/DDBJ databases">
        <authorList>
            <person name="Fedida A."/>
            <person name="Lindell D."/>
        </authorList>
    </citation>
    <scope>NUCLEOTIDE SEQUENCE [LARGE SCALE GENOMIC DNA]</scope>
</reference>
<dbReference type="GeneID" id="26516618"/>
<gene>
    <name evidence="1" type="ORF">PTIM40_73</name>
</gene>